<dbReference type="EMBL" id="JAQQCF010000059">
    <property type="protein sequence ID" value="MFM0642171.1"/>
    <property type="molecule type" value="Genomic_DNA"/>
</dbReference>
<name>A0ABW9E7V3_9BURK</name>
<evidence type="ECO:0000313" key="1">
    <source>
        <dbReference type="EMBL" id="MFM0642171.1"/>
    </source>
</evidence>
<evidence type="ECO:0000313" key="2">
    <source>
        <dbReference type="Proteomes" id="UP001629432"/>
    </source>
</evidence>
<proteinExistence type="predicted"/>
<dbReference type="SUPFAM" id="SSF50129">
    <property type="entry name" value="GroES-like"/>
    <property type="match status" value="1"/>
</dbReference>
<organism evidence="1 2">
    <name type="scientific">Paraburkholderia metrosideri</name>
    <dbReference type="NCBI Taxonomy" id="580937"/>
    <lineage>
        <taxon>Bacteria</taxon>
        <taxon>Pseudomonadati</taxon>
        <taxon>Pseudomonadota</taxon>
        <taxon>Betaproteobacteria</taxon>
        <taxon>Burkholderiales</taxon>
        <taxon>Burkholderiaceae</taxon>
        <taxon>Paraburkholderia</taxon>
    </lineage>
</organism>
<reference evidence="1 2" key="1">
    <citation type="journal article" date="2024" name="Chem. Sci.">
        <title>Discovery of megapolipeptins by genome mining of a Burkholderiales bacteria collection.</title>
        <authorList>
            <person name="Paulo B.S."/>
            <person name="Recchia M.J.J."/>
            <person name="Lee S."/>
            <person name="Fergusson C.H."/>
            <person name="Romanowski S.B."/>
            <person name="Hernandez A."/>
            <person name="Krull N."/>
            <person name="Liu D.Y."/>
            <person name="Cavanagh H."/>
            <person name="Bos A."/>
            <person name="Gray C.A."/>
            <person name="Murphy B.T."/>
            <person name="Linington R.G."/>
            <person name="Eustaquio A.S."/>
        </authorList>
    </citation>
    <scope>NUCLEOTIDE SEQUENCE [LARGE SCALE GENOMIC DNA]</scope>
    <source>
        <strain evidence="1 2">RL17-338-BIC-A</strain>
    </source>
</reference>
<dbReference type="Proteomes" id="UP001629432">
    <property type="component" value="Unassembled WGS sequence"/>
</dbReference>
<protein>
    <submittedName>
        <fullName evidence="1">Uncharacterized protein</fullName>
    </submittedName>
</protein>
<dbReference type="RefSeq" id="WP_408340747.1">
    <property type="nucleotide sequence ID" value="NZ_JAQQCF010000059.1"/>
</dbReference>
<dbReference type="InterPro" id="IPR011032">
    <property type="entry name" value="GroES-like_sf"/>
</dbReference>
<comment type="caution">
    <text evidence="1">The sequence shown here is derived from an EMBL/GenBank/DDBJ whole genome shotgun (WGS) entry which is preliminary data.</text>
</comment>
<dbReference type="Gene3D" id="3.90.180.10">
    <property type="entry name" value="Medium-chain alcohol dehydrogenases, catalytic domain"/>
    <property type="match status" value="1"/>
</dbReference>
<gene>
    <name evidence="1" type="ORF">PQQ63_36400</name>
</gene>
<sequence length="117" mass="12657">MKSSSDVSLHWSKLEIAVSRTIDFIETGCPEALEFFEMAVPAPGPTEVRINVGVIGISRTESIWHKDVNTESIEFSTSPKYEAVGIIDIVDPNAVGLATGDEAAEIVPVRTRDVGLE</sequence>
<keyword evidence="2" id="KW-1185">Reference proteome</keyword>
<accession>A0ABW9E7V3</accession>